<dbReference type="Gene3D" id="3.40.50.2300">
    <property type="match status" value="2"/>
</dbReference>
<dbReference type="PANTHER" id="PTHR43065">
    <property type="entry name" value="SENSOR HISTIDINE KINASE"/>
    <property type="match status" value="1"/>
</dbReference>
<dbReference type="InterPro" id="IPR036097">
    <property type="entry name" value="HisK_dim/P_sf"/>
</dbReference>
<dbReference type="InterPro" id="IPR003594">
    <property type="entry name" value="HATPase_dom"/>
</dbReference>
<comment type="caution">
    <text evidence="4">Lacks conserved residue(s) required for the propagation of feature annotation.</text>
</comment>
<dbReference type="InterPro" id="IPR003661">
    <property type="entry name" value="HisK_dim/P_dom"/>
</dbReference>
<keyword evidence="8" id="KW-0418">Kinase</keyword>
<dbReference type="Pfam" id="PF02518">
    <property type="entry name" value="HATPase_c"/>
    <property type="match status" value="1"/>
</dbReference>
<proteinExistence type="predicted"/>
<keyword evidence="8" id="KW-0808">Transferase</keyword>
<dbReference type="InterPro" id="IPR004358">
    <property type="entry name" value="Sig_transdc_His_kin-like_C"/>
</dbReference>
<dbReference type="EC" id="2.7.13.3" evidence="2"/>
<dbReference type="InterPro" id="IPR005467">
    <property type="entry name" value="His_kinase_dom"/>
</dbReference>
<dbReference type="SMART" id="SM00388">
    <property type="entry name" value="HisKA"/>
    <property type="match status" value="1"/>
</dbReference>
<accession>A0A7W9BTP6</accession>
<reference evidence="8 9" key="1">
    <citation type="submission" date="2020-08" db="EMBL/GenBank/DDBJ databases">
        <title>Genomic Encyclopedia of Type Strains, Phase IV (KMG-IV): sequencing the most valuable type-strain genomes for metagenomic binning, comparative biology and taxonomic classification.</title>
        <authorList>
            <person name="Goeker M."/>
        </authorList>
    </citation>
    <scope>NUCLEOTIDE SEQUENCE [LARGE SCALE GENOMIC DNA]</scope>
    <source>
        <strain evidence="8 9">DSM 103336</strain>
    </source>
</reference>
<dbReference type="RefSeq" id="WP_157175927.1">
    <property type="nucleotide sequence ID" value="NZ_BMJP01000003.1"/>
</dbReference>
<sequence>MTDGETPRLLLVEDSETQALQFRLLLEGEGFAVERTRTAEEALERLNGDLPDLVVVDYNLPGMNGDELVRRMRHATRTRTLPVLMLTGAAAHDVERQGLDSGANAYLPKSSETALLVSRMRALVRQRRATGTAAPVDSGFRQARLILIDDSATYRLLLRTVLTADGHKVVEASDGADVIALLASEPADCVLIGLESLRYDATELCGRLNARRRRTGDAYEIVGLGGVQDGPAVLAALNAGADDVVPRTQDRDMVLVRIRATLRRKLARDEEMRAAASALEQERTLERARAEAESADALAVANRGLEDANARLRETQAQLVQSAKMASLGELVAGIAHEINNPLAFILAHQSTVERLVRDAAGGGDAAKLAKAADRLGSMRTGLTRIQDLVVKLRRFSRLDDGGPVETDIPDAIEAVLTLLGPKLSDGVTVTRDYAAPATLVCTPALVNQVVMNIVANAADAVPAEGGRITIGTAQVAGEYRITIADNGPGVPVPLRTRLFEPFYTTKDVGAGTGLGLAIAYGIVKSHDGTIVVDDGPEGGACFTLAIPVAAP</sequence>
<dbReference type="InterPro" id="IPR036890">
    <property type="entry name" value="HATPase_C_sf"/>
</dbReference>
<dbReference type="SUPFAM" id="SSF55874">
    <property type="entry name" value="ATPase domain of HSP90 chaperone/DNA topoisomerase II/histidine kinase"/>
    <property type="match status" value="1"/>
</dbReference>
<dbReference type="OrthoDB" id="9789238at2"/>
<dbReference type="InterPro" id="IPR001789">
    <property type="entry name" value="Sig_transdc_resp-reg_receiver"/>
</dbReference>
<dbReference type="AlphaFoldDB" id="A0A7W9BTP6"/>
<dbReference type="EMBL" id="JACIJR010000005">
    <property type="protein sequence ID" value="MBB5729942.1"/>
    <property type="molecule type" value="Genomic_DNA"/>
</dbReference>
<dbReference type="PANTHER" id="PTHR43065:SF42">
    <property type="entry name" value="TWO-COMPONENT SENSOR PPRA"/>
    <property type="match status" value="1"/>
</dbReference>
<evidence type="ECO:0000256" key="4">
    <source>
        <dbReference type="PROSITE-ProRule" id="PRU00169"/>
    </source>
</evidence>
<dbReference type="PROSITE" id="PS50110">
    <property type="entry name" value="RESPONSE_REGULATORY"/>
    <property type="match status" value="2"/>
</dbReference>
<dbReference type="SMART" id="SM00448">
    <property type="entry name" value="REC"/>
    <property type="match status" value="2"/>
</dbReference>
<feature type="domain" description="Response regulatory" evidence="7">
    <location>
        <begin position="144"/>
        <end position="262"/>
    </location>
</feature>
<evidence type="ECO:0000256" key="5">
    <source>
        <dbReference type="SAM" id="Coils"/>
    </source>
</evidence>
<evidence type="ECO:0000313" key="9">
    <source>
        <dbReference type="Proteomes" id="UP000546701"/>
    </source>
</evidence>
<dbReference type="Pfam" id="PF00512">
    <property type="entry name" value="HisKA"/>
    <property type="match status" value="1"/>
</dbReference>
<evidence type="ECO:0000259" key="7">
    <source>
        <dbReference type="PROSITE" id="PS50110"/>
    </source>
</evidence>
<dbReference type="SUPFAM" id="SSF47384">
    <property type="entry name" value="Homodimeric domain of signal transducing histidine kinase"/>
    <property type="match status" value="1"/>
</dbReference>
<dbReference type="Gene3D" id="3.30.565.10">
    <property type="entry name" value="Histidine kinase-like ATPase, C-terminal domain"/>
    <property type="match status" value="1"/>
</dbReference>
<comment type="catalytic activity">
    <reaction evidence="1">
        <text>ATP + protein L-histidine = ADP + protein N-phospho-L-histidine.</text>
        <dbReference type="EC" id="2.7.13.3"/>
    </reaction>
</comment>
<feature type="domain" description="Histidine kinase" evidence="6">
    <location>
        <begin position="334"/>
        <end position="551"/>
    </location>
</feature>
<feature type="modified residue" description="4-aspartylphosphate" evidence="4">
    <location>
        <position position="57"/>
    </location>
</feature>
<dbReference type="SUPFAM" id="SSF52172">
    <property type="entry name" value="CheY-like"/>
    <property type="match status" value="2"/>
</dbReference>
<evidence type="ECO:0000256" key="2">
    <source>
        <dbReference type="ARBA" id="ARBA00012438"/>
    </source>
</evidence>
<keyword evidence="3 4" id="KW-0597">Phosphoprotein</keyword>
<organism evidence="8 9">
    <name type="scientific">Sphingomonas prati</name>
    <dbReference type="NCBI Taxonomy" id="1843237"/>
    <lineage>
        <taxon>Bacteria</taxon>
        <taxon>Pseudomonadati</taxon>
        <taxon>Pseudomonadota</taxon>
        <taxon>Alphaproteobacteria</taxon>
        <taxon>Sphingomonadales</taxon>
        <taxon>Sphingomonadaceae</taxon>
        <taxon>Sphingomonas</taxon>
    </lineage>
</organism>
<feature type="domain" description="Response regulatory" evidence="7">
    <location>
        <begin position="8"/>
        <end position="124"/>
    </location>
</feature>
<dbReference type="SMART" id="SM00387">
    <property type="entry name" value="HATPase_c"/>
    <property type="match status" value="1"/>
</dbReference>
<protein>
    <recommendedName>
        <fullName evidence="2">histidine kinase</fullName>
        <ecNumber evidence="2">2.7.13.3</ecNumber>
    </recommendedName>
</protein>
<feature type="coiled-coil region" evidence="5">
    <location>
        <begin position="275"/>
        <end position="325"/>
    </location>
</feature>
<keyword evidence="9" id="KW-1185">Reference proteome</keyword>
<dbReference type="Pfam" id="PF00072">
    <property type="entry name" value="Response_reg"/>
    <property type="match status" value="2"/>
</dbReference>
<keyword evidence="5" id="KW-0175">Coiled coil</keyword>
<gene>
    <name evidence="8" type="ORF">FHS99_002438</name>
</gene>
<evidence type="ECO:0000313" key="8">
    <source>
        <dbReference type="EMBL" id="MBB5729942.1"/>
    </source>
</evidence>
<dbReference type="CDD" id="cd00082">
    <property type="entry name" value="HisKA"/>
    <property type="match status" value="1"/>
</dbReference>
<comment type="caution">
    <text evidence="8">The sequence shown here is derived from an EMBL/GenBank/DDBJ whole genome shotgun (WGS) entry which is preliminary data.</text>
</comment>
<dbReference type="Proteomes" id="UP000546701">
    <property type="component" value="Unassembled WGS sequence"/>
</dbReference>
<dbReference type="GO" id="GO:0000155">
    <property type="term" value="F:phosphorelay sensor kinase activity"/>
    <property type="evidence" value="ECO:0007669"/>
    <property type="project" value="InterPro"/>
</dbReference>
<name>A0A7W9BTP6_9SPHN</name>
<evidence type="ECO:0000256" key="3">
    <source>
        <dbReference type="ARBA" id="ARBA00022553"/>
    </source>
</evidence>
<dbReference type="Gene3D" id="1.10.287.130">
    <property type="match status" value="1"/>
</dbReference>
<dbReference type="CDD" id="cd00156">
    <property type="entry name" value="REC"/>
    <property type="match status" value="1"/>
</dbReference>
<dbReference type="PRINTS" id="PR00344">
    <property type="entry name" value="BCTRLSENSOR"/>
</dbReference>
<evidence type="ECO:0000259" key="6">
    <source>
        <dbReference type="PROSITE" id="PS50109"/>
    </source>
</evidence>
<evidence type="ECO:0000256" key="1">
    <source>
        <dbReference type="ARBA" id="ARBA00000085"/>
    </source>
</evidence>
<dbReference type="PROSITE" id="PS50109">
    <property type="entry name" value="HIS_KIN"/>
    <property type="match status" value="1"/>
</dbReference>
<dbReference type="InterPro" id="IPR011006">
    <property type="entry name" value="CheY-like_superfamily"/>
</dbReference>